<dbReference type="EMBL" id="JANIBK010000319">
    <property type="protein sequence ID" value="MCQ8131036.1"/>
    <property type="molecule type" value="Genomic_DNA"/>
</dbReference>
<keyword evidence="1" id="KW-0812">Transmembrane</keyword>
<name>A0ABT1UBM1_9GAMM</name>
<evidence type="ECO:0000313" key="3">
    <source>
        <dbReference type="Proteomes" id="UP001524586"/>
    </source>
</evidence>
<dbReference type="Proteomes" id="UP001524586">
    <property type="component" value="Unassembled WGS sequence"/>
</dbReference>
<dbReference type="RefSeq" id="WP_256617417.1">
    <property type="nucleotide sequence ID" value="NZ_JANIBK010000319.1"/>
</dbReference>
<feature type="transmembrane region" description="Helical" evidence="1">
    <location>
        <begin position="73"/>
        <end position="91"/>
    </location>
</feature>
<comment type="caution">
    <text evidence="2">The sequence shown here is derived from an EMBL/GenBank/DDBJ whole genome shotgun (WGS) entry which is preliminary data.</text>
</comment>
<keyword evidence="3" id="KW-1185">Reference proteome</keyword>
<reference evidence="2 3" key="1">
    <citation type="submission" date="2022-07" db="EMBL/GenBank/DDBJ databases">
        <title>Methylomonas rivi sp. nov., Methylomonas rosea sp. nov., Methylomonas aureus sp. nov. and Methylomonas subterranea sp. nov., four novel methanotrophs isolated from a freshwater creek and the deep terrestrial subsurface.</title>
        <authorList>
            <person name="Abin C."/>
            <person name="Sankaranarayanan K."/>
            <person name="Garner C."/>
            <person name="Sindelar R."/>
            <person name="Kotary K."/>
            <person name="Garner R."/>
            <person name="Barclay S."/>
            <person name="Lawson P."/>
            <person name="Krumholz L."/>
        </authorList>
    </citation>
    <scope>NUCLEOTIDE SEQUENCE [LARGE SCALE GENOMIC DNA]</scope>
    <source>
        <strain evidence="2 3">WSC-6</strain>
    </source>
</reference>
<protein>
    <submittedName>
        <fullName evidence="2">Uncharacterized protein</fullName>
    </submittedName>
</protein>
<proteinExistence type="predicted"/>
<feature type="transmembrane region" description="Helical" evidence="1">
    <location>
        <begin position="12"/>
        <end position="28"/>
    </location>
</feature>
<sequence>NLYLFSINSYLYGLMIVSILGITLNIIFAAREINLSIFNLIEPLIDQAIVATLSAALTNYLMSSIYIESDLLLIAKGVIFLVLYFTFSKIFRTRSYLSFIQQIISMRKAKPLEDTKAL</sequence>
<feature type="non-terminal residue" evidence="2">
    <location>
        <position position="1"/>
    </location>
</feature>
<keyword evidence="1" id="KW-0472">Membrane</keyword>
<evidence type="ECO:0000313" key="2">
    <source>
        <dbReference type="EMBL" id="MCQ8131036.1"/>
    </source>
</evidence>
<gene>
    <name evidence="2" type="ORF">NP596_21455</name>
</gene>
<organism evidence="2 3">
    <name type="scientific">Methylomonas rivi</name>
    <dbReference type="NCBI Taxonomy" id="2952226"/>
    <lineage>
        <taxon>Bacteria</taxon>
        <taxon>Pseudomonadati</taxon>
        <taxon>Pseudomonadota</taxon>
        <taxon>Gammaproteobacteria</taxon>
        <taxon>Methylococcales</taxon>
        <taxon>Methylococcaceae</taxon>
        <taxon>Methylomonas</taxon>
    </lineage>
</organism>
<accession>A0ABT1UBM1</accession>
<keyword evidence="1" id="KW-1133">Transmembrane helix</keyword>
<evidence type="ECO:0000256" key="1">
    <source>
        <dbReference type="SAM" id="Phobius"/>
    </source>
</evidence>